<protein>
    <submittedName>
        <fullName evidence="1">Uncharacterized protein</fullName>
    </submittedName>
</protein>
<dbReference type="Proteomes" id="UP000320762">
    <property type="component" value="Unassembled WGS sequence"/>
</dbReference>
<reference evidence="1 2" key="1">
    <citation type="journal article" date="2019" name="New Phytol.">
        <title>Comparative genomics reveals unique wood-decay strategies and fruiting body development in the Schizophyllaceae.</title>
        <authorList>
            <person name="Almasi E."/>
            <person name="Sahu N."/>
            <person name="Krizsan K."/>
            <person name="Balint B."/>
            <person name="Kovacs G.M."/>
            <person name="Kiss B."/>
            <person name="Cseklye J."/>
            <person name="Drula E."/>
            <person name="Henrissat B."/>
            <person name="Nagy I."/>
            <person name="Chovatia M."/>
            <person name="Adam C."/>
            <person name="LaButti K."/>
            <person name="Lipzen A."/>
            <person name="Riley R."/>
            <person name="Grigoriev I.V."/>
            <person name="Nagy L.G."/>
        </authorList>
    </citation>
    <scope>NUCLEOTIDE SEQUENCE [LARGE SCALE GENOMIC DNA]</scope>
    <source>
        <strain evidence="1 2">NL-1724</strain>
    </source>
</reference>
<keyword evidence="2" id="KW-1185">Reference proteome</keyword>
<dbReference type="EMBL" id="VDMD01000009">
    <property type="protein sequence ID" value="TRM63387.1"/>
    <property type="molecule type" value="Genomic_DNA"/>
</dbReference>
<name>A0A550CF02_9AGAR</name>
<comment type="caution">
    <text evidence="1">The sequence shown here is derived from an EMBL/GenBank/DDBJ whole genome shotgun (WGS) entry which is preliminary data.</text>
</comment>
<evidence type="ECO:0000313" key="1">
    <source>
        <dbReference type="EMBL" id="TRM63387.1"/>
    </source>
</evidence>
<sequence>MGDHYWRCTKHDCPDPDYPVNMPRAHSNSARGTAHWKCTLHGYKYHHKQVTASAWSSGGTEEAFSNALAATPPTRVGAATVSFPFAIAVIIRHPER</sequence>
<dbReference type="OrthoDB" id="10384201at2759"/>
<evidence type="ECO:0000313" key="2">
    <source>
        <dbReference type="Proteomes" id="UP000320762"/>
    </source>
</evidence>
<proteinExistence type="predicted"/>
<accession>A0A550CF02</accession>
<gene>
    <name evidence="1" type="ORF">BD626DRAFT_629934</name>
</gene>
<dbReference type="AlphaFoldDB" id="A0A550CF02"/>
<organism evidence="1 2">
    <name type="scientific">Schizophyllum amplum</name>
    <dbReference type="NCBI Taxonomy" id="97359"/>
    <lineage>
        <taxon>Eukaryota</taxon>
        <taxon>Fungi</taxon>
        <taxon>Dikarya</taxon>
        <taxon>Basidiomycota</taxon>
        <taxon>Agaricomycotina</taxon>
        <taxon>Agaricomycetes</taxon>
        <taxon>Agaricomycetidae</taxon>
        <taxon>Agaricales</taxon>
        <taxon>Schizophyllaceae</taxon>
        <taxon>Schizophyllum</taxon>
    </lineage>
</organism>